<gene>
    <name evidence="9" type="ORF">IAB06_05250</name>
</gene>
<evidence type="ECO:0000256" key="4">
    <source>
        <dbReference type="ARBA" id="ARBA00022989"/>
    </source>
</evidence>
<dbReference type="GO" id="GO:0015744">
    <property type="term" value="P:succinate transport"/>
    <property type="evidence" value="ECO:0007669"/>
    <property type="project" value="TreeGrafter"/>
</dbReference>
<feature type="transmembrane region" description="Helical" evidence="7">
    <location>
        <begin position="231"/>
        <end position="253"/>
    </location>
</feature>
<evidence type="ECO:0000313" key="9">
    <source>
        <dbReference type="EMBL" id="HIU64420.1"/>
    </source>
</evidence>
<dbReference type="Pfam" id="PF06738">
    <property type="entry name" value="ThrE"/>
    <property type="match status" value="1"/>
</dbReference>
<feature type="transmembrane region" description="Helical" evidence="7">
    <location>
        <begin position="133"/>
        <end position="157"/>
    </location>
</feature>
<keyword evidence="2" id="KW-1003">Cell membrane</keyword>
<dbReference type="InterPro" id="IPR010619">
    <property type="entry name" value="ThrE-like_N"/>
</dbReference>
<keyword evidence="5 7" id="KW-0472">Membrane</keyword>
<proteinExistence type="inferred from homology"/>
<dbReference type="InterPro" id="IPR050539">
    <property type="entry name" value="ThrE_Dicarb/AminoAcid_Exp"/>
</dbReference>
<evidence type="ECO:0000256" key="7">
    <source>
        <dbReference type="SAM" id="Phobius"/>
    </source>
</evidence>
<keyword evidence="4 7" id="KW-1133">Transmembrane helix</keyword>
<reference evidence="9" key="2">
    <citation type="journal article" date="2021" name="PeerJ">
        <title>Extensive microbial diversity within the chicken gut microbiome revealed by metagenomics and culture.</title>
        <authorList>
            <person name="Gilroy R."/>
            <person name="Ravi A."/>
            <person name="Getino M."/>
            <person name="Pursley I."/>
            <person name="Horton D.L."/>
            <person name="Alikhan N.F."/>
            <person name="Baker D."/>
            <person name="Gharbi K."/>
            <person name="Hall N."/>
            <person name="Watson M."/>
            <person name="Adriaenssens E.M."/>
            <person name="Foster-Nyarko E."/>
            <person name="Jarju S."/>
            <person name="Secka A."/>
            <person name="Antonio M."/>
            <person name="Oren A."/>
            <person name="Chaudhuri R.R."/>
            <person name="La Ragione R."/>
            <person name="Hildebrand F."/>
            <person name="Pallen M.J."/>
        </authorList>
    </citation>
    <scope>NUCLEOTIDE SEQUENCE</scope>
    <source>
        <strain evidence="9">CHK160-1198</strain>
    </source>
</reference>
<dbReference type="PANTHER" id="PTHR34390:SF2">
    <property type="entry name" value="SUCCINATE TRANSPORTER SUBUNIT YJJP-RELATED"/>
    <property type="match status" value="1"/>
</dbReference>
<dbReference type="PANTHER" id="PTHR34390">
    <property type="entry name" value="UPF0442 PROTEIN YJJB-RELATED"/>
    <property type="match status" value="1"/>
</dbReference>
<feature type="transmembrane region" description="Helical" evidence="7">
    <location>
        <begin position="198"/>
        <end position="219"/>
    </location>
</feature>
<evidence type="ECO:0000313" key="10">
    <source>
        <dbReference type="Proteomes" id="UP000824099"/>
    </source>
</evidence>
<protein>
    <submittedName>
        <fullName evidence="9">Threonine/serine exporter family protein</fullName>
    </submittedName>
</protein>
<reference evidence="9" key="1">
    <citation type="submission" date="2020-10" db="EMBL/GenBank/DDBJ databases">
        <authorList>
            <person name="Gilroy R."/>
        </authorList>
    </citation>
    <scope>NUCLEOTIDE SEQUENCE</scope>
    <source>
        <strain evidence="9">CHK160-1198</strain>
    </source>
</reference>
<dbReference type="Proteomes" id="UP000824099">
    <property type="component" value="Unassembled WGS sequence"/>
</dbReference>
<sequence length="254" mass="27334">MSKVMAMTREEFVNIALLAGKILLTSGAETSRVEDTIVRLCEGRELKHIMVFVTPTAVIISTEAPEAFTCMTTVKNRNINLSHISAISDMSYAFSEWPYDYVETKTFLEDLLHENDTSAFKASLASGIGSGCFATMLGGSVFDFIAAFVASFGARIILQTLALHRISTFWENAVAGIIIAGLAVAVCSWSSVFDQENIIVGGIMPFLPGVALTNALRDFMAGDLLSGNARLAEAFLFAASLALGIAVVLRLFLL</sequence>
<evidence type="ECO:0000256" key="6">
    <source>
        <dbReference type="ARBA" id="ARBA00034125"/>
    </source>
</evidence>
<organism evidence="9 10">
    <name type="scientific">Candidatus Avacidaminococcus intestinavium</name>
    <dbReference type="NCBI Taxonomy" id="2840684"/>
    <lineage>
        <taxon>Bacteria</taxon>
        <taxon>Bacillati</taxon>
        <taxon>Bacillota</taxon>
        <taxon>Negativicutes</taxon>
        <taxon>Acidaminococcales</taxon>
        <taxon>Acidaminococcaceae</taxon>
        <taxon>Acidaminococcaceae incertae sedis</taxon>
        <taxon>Candidatus Avacidaminococcus</taxon>
    </lineage>
</organism>
<evidence type="ECO:0000256" key="2">
    <source>
        <dbReference type="ARBA" id="ARBA00022475"/>
    </source>
</evidence>
<dbReference type="EMBL" id="DVNI01000085">
    <property type="protein sequence ID" value="HIU64420.1"/>
    <property type="molecule type" value="Genomic_DNA"/>
</dbReference>
<keyword evidence="3 7" id="KW-0812">Transmembrane</keyword>
<name>A0A9D1MPU5_9FIRM</name>
<dbReference type="GO" id="GO:0022857">
    <property type="term" value="F:transmembrane transporter activity"/>
    <property type="evidence" value="ECO:0007669"/>
    <property type="project" value="InterPro"/>
</dbReference>
<evidence type="ECO:0000259" key="8">
    <source>
        <dbReference type="Pfam" id="PF06738"/>
    </source>
</evidence>
<evidence type="ECO:0000256" key="5">
    <source>
        <dbReference type="ARBA" id="ARBA00023136"/>
    </source>
</evidence>
<comment type="similarity">
    <text evidence="6">Belongs to the ThrE exporter (TC 2.A.79) family.</text>
</comment>
<dbReference type="GO" id="GO:0005886">
    <property type="term" value="C:plasma membrane"/>
    <property type="evidence" value="ECO:0007669"/>
    <property type="project" value="UniProtKB-SubCell"/>
</dbReference>
<feature type="transmembrane region" description="Helical" evidence="7">
    <location>
        <begin position="169"/>
        <end position="192"/>
    </location>
</feature>
<feature type="domain" description="Threonine/serine exporter-like N-terminal" evidence="8">
    <location>
        <begin position="15"/>
        <end position="251"/>
    </location>
</feature>
<evidence type="ECO:0000256" key="3">
    <source>
        <dbReference type="ARBA" id="ARBA00022692"/>
    </source>
</evidence>
<evidence type="ECO:0000256" key="1">
    <source>
        <dbReference type="ARBA" id="ARBA00004651"/>
    </source>
</evidence>
<comment type="subcellular location">
    <subcellularLocation>
        <location evidence="1">Cell membrane</location>
        <topology evidence="1">Multi-pass membrane protein</topology>
    </subcellularLocation>
</comment>
<dbReference type="AlphaFoldDB" id="A0A9D1MPU5"/>
<accession>A0A9D1MPU5</accession>
<comment type="caution">
    <text evidence="9">The sequence shown here is derived from an EMBL/GenBank/DDBJ whole genome shotgun (WGS) entry which is preliminary data.</text>
</comment>